<proteinExistence type="predicted"/>
<organism evidence="3 4">
    <name type="scientific">Ruminobacter amylophilus</name>
    <dbReference type="NCBI Taxonomy" id="867"/>
    <lineage>
        <taxon>Bacteria</taxon>
        <taxon>Pseudomonadati</taxon>
        <taxon>Pseudomonadota</taxon>
        <taxon>Gammaproteobacteria</taxon>
        <taxon>Aeromonadales</taxon>
        <taxon>Succinivibrionaceae</taxon>
        <taxon>Ruminobacter</taxon>
    </lineage>
</organism>
<accession>A0A662ZKQ5</accession>
<gene>
    <name evidence="3" type="ORF">SAMN02910344_01987</name>
</gene>
<evidence type="ECO:0000256" key="2">
    <source>
        <dbReference type="SAM" id="Phobius"/>
    </source>
</evidence>
<sequence>MDNYQMNDEKSSGSSVKWIVAAVVLLGVAGASAAIGLPMYEKSQHRQLCKNSVTEINHKAITSNISVDFIKDEASDSLFSDVYKYDFYNGSKKIFTLVQDNQYGFTKVDSEIKLDPQSLDLPLHQVVEYLKTLKINSSYEIWADVLHTDFVLPAFSYKDDEVSVSWSEGTFSNSMRQASKGVSDLTNQDNHSKWDSFNLETSNFKVAMSGFSSERLSAALNEFSVYFVEDEEESSENADVASPSYSTTPADEAGSDAAVQANTEVAQAEAAQTEQSETAAPVVEEKKAKESDRFVIKNLKVNSAEPEFTGNKVLKNLSGDITVDQIVYDIAGDALVFDNLKFSAALSGIDYGYVEKTCKSKDLGTCISDLDMQTANEFYGKFIGSAVYKINLSTLLNNGKIDLDANIDFGGAKSTQELMTSTKVDMHLEFNKNTMSQLVENYPAFATVQQFINMYDKNNFADKYVTNFMCTNGIVSCTINGTPLK</sequence>
<feature type="region of interest" description="Disordered" evidence="1">
    <location>
        <begin position="234"/>
        <end position="257"/>
    </location>
</feature>
<keyword evidence="2" id="KW-0472">Membrane</keyword>
<evidence type="ECO:0000313" key="4">
    <source>
        <dbReference type="Proteomes" id="UP000243745"/>
    </source>
</evidence>
<name>A0A662ZKQ5_9GAMM</name>
<reference evidence="3 4" key="1">
    <citation type="submission" date="2016-10" db="EMBL/GenBank/DDBJ databases">
        <authorList>
            <person name="Varghese N."/>
            <person name="Submissions S."/>
        </authorList>
    </citation>
    <scope>NUCLEOTIDE SEQUENCE [LARGE SCALE GENOMIC DNA]</scope>
    <source>
        <strain evidence="3 4">DSM 1361</strain>
    </source>
</reference>
<keyword evidence="4" id="KW-1185">Reference proteome</keyword>
<evidence type="ECO:0000256" key="1">
    <source>
        <dbReference type="SAM" id="MobiDB-lite"/>
    </source>
</evidence>
<dbReference type="RefSeq" id="WP_093143292.1">
    <property type="nucleotide sequence ID" value="NZ_FOXF01000050.1"/>
</dbReference>
<keyword evidence="2" id="KW-1133">Transmembrane helix</keyword>
<evidence type="ECO:0000313" key="3">
    <source>
        <dbReference type="EMBL" id="SFP65803.1"/>
    </source>
</evidence>
<feature type="transmembrane region" description="Helical" evidence="2">
    <location>
        <begin position="18"/>
        <end position="40"/>
    </location>
</feature>
<dbReference type="EMBL" id="FOXF01000050">
    <property type="protein sequence ID" value="SFP65803.1"/>
    <property type="molecule type" value="Genomic_DNA"/>
</dbReference>
<protein>
    <submittedName>
        <fullName evidence="3">Uncharacterized protein</fullName>
    </submittedName>
</protein>
<dbReference type="Proteomes" id="UP000243745">
    <property type="component" value="Unassembled WGS sequence"/>
</dbReference>
<keyword evidence="2" id="KW-0812">Transmembrane</keyword>
<dbReference type="AlphaFoldDB" id="A0A662ZKQ5"/>